<evidence type="ECO:0000313" key="7">
    <source>
        <dbReference type="EMBL" id="NYT84504.1"/>
    </source>
</evidence>
<evidence type="ECO:0000256" key="1">
    <source>
        <dbReference type="ARBA" id="ARBA00022737"/>
    </source>
</evidence>
<dbReference type="EMBL" id="JACCEV010000001">
    <property type="protein sequence ID" value="NYT84504.1"/>
    <property type="molecule type" value="Genomic_DNA"/>
</dbReference>
<evidence type="ECO:0000259" key="6">
    <source>
        <dbReference type="Pfam" id="PF25023"/>
    </source>
</evidence>
<keyword evidence="8" id="KW-1185">Reference proteome</keyword>
<dbReference type="InterPro" id="IPR022385">
    <property type="entry name" value="Rhs_assc_core"/>
</dbReference>
<evidence type="ECO:0000259" key="4">
    <source>
        <dbReference type="Pfam" id="PF09994"/>
    </source>
</evidence>
<evidence type="ECO:0000256" key="3">
    <source>
        <dbReference type="SAM" id="SignalP"/>
    </source>
</evidence>
<name>A0A853H2X3_9BURK</name>
<dbReference type="InterPro" id="IPR006530">
    <property type="entry name" value="YD"/>
</dbReference>
<accession>A0A853H2X3</accession>
<feature type="region of interest" description="Disordered" evidence="2">
    <location>
        <begin position="788"/>
        <end position="807"/>
    </location>
</feature>
<feature type="domain" description="Teneurin-like YD-shell" evidence="6">
    <location>
        <begin position="398"/>
        <end position="566"/>
    </location>
</feature>
<dbReference type="Pfam" id="PF25023">
    <property type="entry name" value="TEN_YD-shell"/>
    <property type="match status" value="1"/>
</dbReference>
<feature type="domain" description="T6SS Phospholipase effector Tle1-like catalytic" evidence="4">
    <location>
        <begin position="1059"/>
        <end position="1169"/>
    </location>
</feature>
<comment type="caution">
    <text evidence="7">The sequence shown here is derived from an EMBL/GenBank/DDBJ whole genome shotgun (WGS) entry which is preliminary data.</text>
</comment>
<dbReference type="NCBIfam" id="TIGR01643">
    <property type="entry name" value="YD_repeat_2x"/>
    <property type="match status" value="2"/>
</dbReference>
<gene>
    <name evidence="7" type="ORF">H0A62_02705</name>
</gene>
<dbReference type="Pfam" id="PF09994">
    <property type="entry name" value="T6SS_Tle1-like_cat"/>
    <property type="match status" value="1"/>
</dbReference>
<dbReference type="RefSeq" id="WP_130038334.1">
    <property type="nucleotide sequence ID" value="NZ_JACCEV010000001.1"/>
</dbReference>
<dbReference type="PANTHER" id="PTHR32305:SF15">
    <property type="entry name" value="PROTEIN RHSA-RELATED"/>
    <property type="match status" value="1"/>
</dbReference>
<feature type="compositionally biased region" description="Polar residues" evidence="2">
    <location>
        <begin position="790"/>
        <end position="799"/>
    </location>
</feature>
<organism evidence="7 8">
    <name type="scientific">Pollutimonas harenae</name>
    <dbReference type="NCBI Taxonomy" id="657015"/>
    <lineage>
        <taxon>Bacteria</taxon>
        <taxon>Pseudomonadati</taxon>
        <taxon>Pseudomonadota</taxon>
        <taxon>Betaproteobacteria</taxon>
        <taxon>Burkholderiales</taxon>
        <taxon>Alcaligenaceae</taxon>
        <taxon>Pollutimonas</taxon>
    </lineage>
</organism>
<dbReference type="InterPro" id="IPR050708">
    <property type="entry name" value="T6SS_VgrG/RHS"/>
</dbReference>
<proteinExistence type="predicted"/>
<keyword evidence="1" id="KW-0677">Repeat</keyword>
<dbReference type="InterPro" id="IPR056823">
    <property type="entry name" value="TEN-like_YD-shell"/>
</dbReference>
<feature type="signal peptide" evidence="3">
    <location>
        <begin position="1"/>
        <end position="26"/>
    </location>
</feature>
<dbReference type="NCBIfam" id="TIGR03696">
    <property type="entry name" value="Rhs_assc_core"/>
    <property type="match status" value="1"/>
</dbReference>
<sequence length="1279" mass="141921">MPRPLYFMLYVYLLAGSMLVYAGAYAQGTCRPSVLGAPCSNGGVALAGQTEPGLNLGVGNPIHLVTGNKYQKEIDLPANPHLPGLELVRHYNALDQRNSVLGQGWALSYDTRLFHAGGKWQIVQADGSRISYAIASGKPAPNTYGTLAAQGTGWLWTWPTGRQLQFNAQGFLQSIATPDGMVLTLHRSQARGPLRHTLVRIDNGQGSELKFTYRIHENQAYLDQVKTPLGRFHYDYEAAGSHAEQTRAGLRLSSITRPDGMQRQYLYEAHLQSGNIYALTGINIAVAGQETRQRINTWSYDSNGRAILSISGPPDSLANKIHVAYLRTPRFDGQQGLTLVTQAGGQETRFHTSIKGERHVLDTVSGARCPGCAVPGLTAVYDGQGRLLNINGTHIQRTAHGQPTAIQPVAPGWPGLTMQYNNTGQRRSWYSSLTGTEHMLYNTRHLPLQRRFQNNDTSLYDYDAQGRPISITDSRAGASQQTRLSWRGTLLTRIQHPHVTENRRYDALKRLSQRQVERVSAIDGQRLRYTESFEYDAQHRLHQHHLPEGGALRYRWNKAGRLAAIYWLDTHGTMHTVIDSSVDTAGYRYGNGLNLHTYLNRQGQASQLTLGAANTAPIWMLDQHYDDRGLLQHEAYTVPELAYTETWRHAYNKQAQLIGAQGKRTQANIKNSPKKSQQDTLWYAWQANGALAARRHNGVTHIPSVQRDASGLPTAIDDHLLVYGPQRRLSQVLHKTGSMVARYLHDAFGHRIAKISANTRRDYFYLNEQLVAESHYAPEAGMLNRDHSRATASPHTTEAQPADRSATEQPLAISRRYIYAGPTLVGLIVYPDSLPGSQREPAQLYAIHTDLVGAPRLVTDSTQRIRWLAAYSPGGEATRIAGDLTLDLRLPGQVFDAETGWHDNLLRTYVPELGQYLEPDPLGPVPGSQALGYAAQQPRRHVDPLGLILFAFDGTRNSASTRSNVWKMSQAYLDGPVYYHSGPGNSMYIDWDAITANQAAQIIENQWQSLLNALNHSGSLVDYTPIDIIGYSRGAALARHFSNLINQYTQDNLFSYHDKQRGRVSACVDLRFMGLFDTVAQFGLAGSQNKLYDLSIPAAWGWVAHAVALHERRWAFPLTSAADTQGSNTIEAPFVGAHADIGGGVLRTPGNETAEPAGDLADVALNWMLWQARAATLRFDLSDPADRQITQPTLHDQRSILTRSVQDGDRSVNGADGTQTHYYQDSHPTLGRQQRDDTEALITRRPNWRSDAGAEVGIVDMSGYAQWLRDELGWQALPT</sequence>
<dbReference type="InterPro" id="IPR018712">
    <property type="entry name" value="Tle1-like_cat"/>
</dbReference>
<feature type="domain" description="DUF6531" evidence="5">
    <location>
        <begin position="59"/>
        <end position="132"/>
    </location>
</feature>
<keyword evidence="3" id="KW-0732">Signal</keyword>
<dbReference type="Pfam" id="PF20148">
    <property type="entry name" value="DUF6531"/>
    <property type="match status" value="1"/>
</dbReference>
<dbReference type="OrthoDB" id="5445630at2"/>
<evidence type="ECO:0000256" key="2">
    <source>
        <dbReference type="SAM" id="MobiDB-lite"/>
    </source>
</evidence>
<dbReference type="InterPro" id="IPR045351">
    <property type="entry name" value="DUF6531"/>
</dbReference>
<reference evidence="7 8" key="1">
    <citation type="submission" date="2020-07" db="EMBL/GenBank/DDBJ databases">
        <title>Taxonomic revisions and descriptions of new bacterial species based on genomic comparisons in the high-G+C-content subgroup of the family Alcaligenaceae.</title>
        <authorList>
            <person name="Szabo A."/>
            <person name="Felfoldi T."/>
        </authorList>
    </citation>
    <scope>NUCLEOTIDE SEQUENCE [LARGE SCALE GENOMIC DNA]</scope>
    <source>
        <strain evidence="7 8">DSM 25667</strain>
    </source>
</reference>
<protein>
    <submittedName>
        <fullName evidence="7">DUF2235 domain-containing protein</fullName>
    </submittedName>
</protein>
<dbReference type="Gene3D" id="2.180.10.10">
    <property type="entry name" value="RHS repeat-associated core"/>
    <property type="match status" value="1"/>
</dbReference>
<feature type="chain" id="PRO_5032917537" evidence="3">
    <location>
        <begin position="27"/>
        <end position="1279"/>
    </location>
</feature>
<dbReference type="AlphaFoldDB" id="A0A853H2X3"/>
<evidence type="ECO:0000259" key="5">
    <source>
        <dbReference type="Pfam" id="PF20148"/>
    </source>
</evidence>
<evidence type="ECO:0000313" key="8">
    <source>
        <dbReference type="Proteomes" id="UP000554144"/>
    </source>
</evidence>
<dbReference type="Proteomes" id="UP000554144">
    <property type="component" value="Unassembled WGS sequence"/>
</dbReference>
<dbReference type="PANTHER" id="PTHR32305">
    <property type="match status" value="1"/>
</dbReference>